<keyword evidence="1 5" id="KW-0328">Glycosyltransferase</keyword>
<dbReference type="InterPro" id="IPR001296">
    <property type="entry name" value="Glyco_trans_1"/>
</dbReference>
<organism evidence="5 6">
    <name type="scientific">Arthrobacter sunyaminii</name>
    <dbReference type="NCBI Taxonomy" id="2816859"/>
    <lineage>
        <taxon>Bacteria</taxon>
        <taxon>Bacillati</taxon>
        <taxon>Actinomycetota</taxon>
        <taxon>Actinomycetes</taxon>
        <taxon>Micrococcales</taxon>
        <taxon>Micrococcaceae</taxon>
        <taxon>Arthrobacter</taxon>
    </lineage>
</organism>
<dbReference type="Proteomes" id="UP000680588">
    <property type="component" value="Chromosome"/>
</dbReference>
<evidence type="ECO:0000313" key="5">
    <source>
        <dbReference type="EMBL" id="QWQ37555.1"/>
    </source>
</evidence>
<keyword evidence="6" id="KW-1185">Reference proteome</keyword>
<dbReference type="Pfam" id="PF13439">
    <property type="entry name" value="Glyco_transf_4"/>
    <property type="match status" value="1"/>
</dbReference>
<reference evidence="5" key="1">
    <citation type="submission" date="2021-06" db="EMBL/GenBank/DDBJ databases">
        <title>Novel species in genus Arthrobacter.</title>
        <authorList>
            <person name="Zhang G."/>
        </authorList>
    </citation>
    <scope>NUCLEOTIDE SEQUENCE</scope>
    <source>
        <strain evidence="5">Zg-ZUI122</strain>
    </source>
</reference>
<keyword evidence="2 5" id="KW-0808">Transferase</keyword>
<evidence type="ECO:0000256" key="2">
    <source>
        <dbReference type="ARBA" id="ARBA00022679"/>
    </source>
</evidence>
<dbReference type="EMBL" id="CP076456">
    <property type="protein sequence ID" value="QWQ37555.1"/>
    <property type="molecule type" value="Genomic_DNA"/>
</dbReference>
<dbReference type="GO" id="GO:0016757">
    <property type="term" value="F:glycosyltransferase activity"/>
    <property type="evidence" value="ECO:0007669"/>
    <property type="project" value="UniProtKB-KW"/>
</dbReference>
<dbReference type="KEGG" id="asun:KG104_07465"/>
<accession>A0A975S853</accession>
<gene>
    <name evidence="5" type="ORF">KG104_07465</name>
</gene>
<dbReference type="SUPFAM" id="SSF53756">
    <property type="entry name" value="UDP-Glycosyltransferase/glycogen phosphorylase"/>
    <property type="match status" value="1"/>
</dbReference>
<dbReference type="RefSeq" id="WP_207346606.1">
    <property type="nucleotide sequence ID" value="NZ_CP076456.1"/>
</dbReference>
<evidence type="ECO:0000256" key="1">
    <source>
        <dbReference type="ARBA" id="ARBA00022676"/>
    </source>
</evidence>
<protein>
    <submittedName>
        <fullName evidence="5">Glycosyltransferase</fullName>
        <ecNumber evidence="5">2.4.-.-</ecNumber>
    </submittedName>
</protein>
<feature type="domain" description="Glycosyl transferase family 1" evidence="3">
    <location>
        <begin position="184"/>
        <end position="331"/>
    </location>
</feature>
<name>A0A975S853_9MICC</name>
<evidence type="ECO:0000259" key="4">
    <source>
        <dbReference type="Pfam" id="PF13439"/>
    </source>
</evidence>
<sequence length="400" mass="43900">MRILVCPQHLAMGGSHLNAVDLASAVGQHGHDVLVYAPDGVLAERVEAAGLTWIPTFRGEGLRPNTIARMGNLVKRHSIDLVHAYEWAPSMEAAFGAALWRNTPVLMSVMAMQVPEFLPTHLPITVGTAALAEGEKKRRRSVHLLEPPVNMEYNRSTDVAAARRRWSAQSDEIVISLVSMLTTELEKLQGILAVIAMTDQLAQHHSLRLLIAGDGEGYEQVVGRANRVNARHHRMVIQVLGFQKDPSQVYEAGDIVIGMGSSAIKGLAFGKPLIIQGAAGYWKLLTPDCAPQFIHSGWFGDGGRGARDLKEALLDVLASPGRRRDLGTFSRRLVQDRYSLDRAGYLLASIYGETSQQHLTRGAALPSLTRSAVEVIRFQRTMQARNAVHKERWSRAGIPL</sequence>
<dbReference type="Gene3D" id="3.40.50.2000">
    <property type="entry name" value="Glycogen Phosphorylase B"/>
    <property type="match status" value="2"/>
</dbReference>
<proteinExistence type="predicted"/>
<dbReference type="EC" id="2.4.-.-" evidence="5"/>
<feature type="domain" description="Glycosyltransferase subfamily 4-like N-terminal" evidence="4">
    <location>
        <begin position="13"/>
        <end position="108"/>
    </location>
</feature>
<dbReference type="AlphaFoldDB" id="A0A975S853"/>
<evidence type="ECO:0000259" key="3">
    <source>
        <dbReference type="Pfam" id="PF00534"/>
    </source>
</evidence>
<dbReference type="InterPro" id="IPR028098">
    <property type="entry name" value="Glyco_trans_4-like_N"/>
</dbReference>
<evidence type="ECO:0000313" key="6">
    <source>
        <dbReference type="Proteomes" id="UP000680588"/>
    </source>
</evidence>
<dbReference type="Pfam" id="PF00534">
    <property type="entry name" value="Glycos_transf_1"/>
    <property type="match status" value="1"/>
</dbReference>